<accession>A0ABY8VP91</accession>
<evidence type="ECO:0000256" key="1">
    <source>
        <dbReference type="SAM" id="Phobius"/>
    </source>
</evidence>
<name>A0ABY8VP91_9CORY</name>
<organism evidence="2 3">
    <name type="scientific">Corynebacterium suedekumii</name>
    <dbReference type="NCBI Taxonomy" id="3049801"/>
    <lineage>
        <taxon>Bacteria</taxon>
        <taxon>Bacillati</taxon>
        <taxon>Actinomycetota</taxon>
        <taxon>Actinomycetes</taxon>
        <taxon>Mycobacteriales</taxon>
        <taxon>Corynebacteriaceae</taxon>
        <taxon>Corynebacterium</taxon>
    </lineage>
</organism>
<dbReference type="RefSeq" id="WP_284875895.1">
    <property type="nucleotide sequence ID" value="NZ_CP126970.1"/>
</dbReference>
<proteinExistence type="predicted"/>
<feature type="transmembrane region" description="Helical" evidence="1">
    <location>
        <begin position="7"/>
        <end position="31"/>
    </location>
</feature>
<dbReference type="Proteomes" id="UP001238805">
    <property type="component" value="Chromosome"/>
</dbReference>
<keyword evidence="1" id="KW-0812">Transmembrane</keyword>
<evidence type="ECO:0008006" key="4">
    <source>
        <dbReference type="Google" id="ProtNLM"/>
    </source>
</evidence>
<gene>
    <name evidence="2" type="ORF">QP029_05980</name>
</gene>
<protein>
    <recommendedName>
        <fullName evidence="4">Secreted protein</fullName>
    </recommendedName>
</protein>
<reference evidence="2 3" key="1">
    <citation type="submission" date="2023-05" db="EMBL/GenBank/DDBJ databases">
        <title>Corynebacterium suedekumii sp. nov. and Corynebacterium breve sp. nov. isolated from raw cow's milk.</title>
        <authorList>
            <person name="Baer M.K."/>
            <person name="Mehl L."/>
            <person name="Hellmuth R."/>
            <person name="Marke G."/>
            <person name="Lipski A."/>
        </authorList>
    </citation>
    <scope>NUCLEOTIDE SEQUENCE [LARGE SCALE GENOMIC DNA]</scope>
    <source>
        <strain evidence="2 3">LM112</strain>
    </source>
</reference>
<keyword evidence="3" id="KW-1185">Reference proteome</keyword>
<evidence type="ECO:0000313" key="3">
    <source>
        <dbReference type="Proteomes" id="UP001238805"/>
    </source>
</evidence>
<dbReference type="EMBL" id="CP126970">
    <property type="protein sequence ID" value="WIM71323.1"/>
    <property type="molecule type" value="Genomic_DNA"/>
</dbReference>
<sequence length="303" mass="32473">MTRWREVGIGLLLVLGAVVVSILAVIAVAWWNLAQLDREITEANERPVPTATFDPDGGRTIAERTRQLHPDASVSSEITAADGDSGRVDLDVVLGDTTVEEIGGVVDTVTASPASGWDIRLQVRGTVDGRDAEVNGHDAAAWQEMSPVLASPLTEGHHLRFGLRGDPELDVWWREPGAQNCDLAWEVDAAVDLMAALGEETGWTGDGDPRVRVARDACGIADVSLVDPVDGREEQHADLIAIVDAVPPEVGRLRLLTHVDDRGTRLSVSALDREREPVDEDLAPVLTRWSHGPVALNGSPVSG</sequence>
<evidence type="ECO:0000313" key="2">
    <source>
        <dbReference type="EMBL" id="WIM71323.1"/>
    </source>
</evidence>
<keyword evidence="1" id="KW-1133">Transmembrane helix</keyword>
<keyword evidence="1" id="KW-0472">Membrane</keyword>